<keyword evidence="2" id="KW-0012">Acyltransferase</keyword>
<sequence length="346" mass="37752">MFADLRVKFGQPCQILGWGHTDCQTDPGFNKVSQSDFIKDYLSHQARQELFGHQSPWTDQEINAKAEKWINSIGINERSFFSGTVSEMGLIAARRCLKNAGFNPADLKLIIGGSNTHERYPSLADQIKCGLGQSSAACWDITEACVTNAAAIQSGVAQIRSGLASNVLVVCSEKATILANRDKYLYSNLFGDGAFAVLLAAGVQDSFLAFDIISLPEDGQIDLIYKTDDGFEQNGPKVHGFVGKQVVDFLNKFLTKAGIDPSEVDHLIPHQPSRKTLDLLEKEFRKICPNFKGQFHRNVETMGNLSSVSPGLIIASSIESGVIKPDELKVIITFGSGLSIGAYAFR</sequence>
<evidence type="ECO:0000256" key="1">
    <source>
        <dbReference type="ARBA" id="ARBA00022679"/>
    </source>
</evidence>
<protein>
    <recommendedName>
        <fullName evidence="7">3-oxoacyl-ACP synthase</fullName>
    </recommendedName>
</protein>
<feature type="domain" description="Beta-ketoacyl-[acyl-carrier-protein] synthase III C-terminal" evidence="3">
    <location>
        <begin position="254"/>
        <end position="346"/>
    </location>
</feature>
<dbReference type="GO" id="GO:0006633">
    <property type="term" value="P:fatty acid biosynthetic process"/>
    <property type="evidence" value="ECO:0007669"/>
    <property type="project" value="InterPro"/>
</dbReference>
<evidence type="ECO:0000313" key="6">
    <source>
        <dbReference type="Proteomes" id="UP000230543"/>
    </source>
</evidence>
<dbReference type="EMBL" id="PFBO01000067">
    <property type="protein sequence ID" value="PIT90464.1"/>
    <property type="molecule type" value="Genomic_DNA"/>
</dbReference>
<dbReference type="InterPro" id="IPR013747">
    <property type="entry name" value="ACP_syn_III_C"/>
</dbReference>
<dbReference type="GO" id="GO:0004315">
    <property type="term" value="F:3-oxoacyl-[acyl-carrier-protein] synthase activity"/>
    <property type="evidence" value="ECO:0007669"/>
    <property type="project" value="InterPro"/>
</dbReference>
<name>A0A2M6WCG8_9BACT</name>
<evidence type="ECO:0000256" key="2">
    <source>
        <dbReference type="ARBA" id="ARBA00023315"/>
    </source>
</evidence>
<keyword evidence="1" id="KW-0808">Transferase</keyword>
<dbReference type="InterPro" id="IPR016039">
    <property type="entry name" value="Thiolase-like"/>
</dbReference>
<dbReference type="GO" id="GO:0044550">
    <property type="term" value="P:secondary metabolite biosynthetic process"/>
    <property type="evidence" value="ECO:0007669"/>
    <property type="project" value="TreeGrafter"/>
</dbReference>
<evidence type="ECO:0008006" key="7">
    <source>
        <dbReference type="Google" id="ProtNLM"/>
    </source>
</evidence>
<evidence type="ECO:0000313" key="5">
    <source>
        <dbReference type="EMBL" id="PIT90464.1"/>
    </source>
</evidence>
<dbReference type="SUPFAM" id="SSF53901">
    <property type="entry name" value="Thiolase-like"/>
    <property type="match status" value="1"/>
</dbReference>
<dbReference type="Pfam" id="PF08541">
    <property type="entry name" value="ACP_syn_III_C"/>
    <property type="match status" value="1"/>
</dbReference>
<proteinExistence type="predicted"/>
<dbReference type="Pfam" id="PF08545">
    <property type="entry name" value="ACP_syn_III"/>
    <property type="match status" value="1"/>
</dbReference>
<dbReference type="InterPro" id="IPR013751">
    <property type="entry name" value="ACP_syn_III_N"/>
</dbReference>
<accession>A0A2M6WCG8</accession>
<evidence type="ECO:0000259" key="4">
    <source>
        <dbReference type="Pfam" id="PF08545"/>
    </source>
</evidence>
<dbReference type="Proteomes" id="UP000230543">
    <property type="component" value="Unassembled WGS sequence"/>
</dbReference>
<dbReference type="PANTHER" id="PTHR34069:SF2">
    <property type="entry name" value="BETA-KETOACYL-[ACYL-CARRIER-PROTEIN] SYNTHASE III"/>
    <property type="match status" value="1"/>
</dbReference>
<dbReference type="Gene3D" id="3.40.47.10">
    <property type="match status" value="2"/>
</dbReference>
<dbReference type="PANTHER" id="PTHR34069">
    <property type="entry name" value="3-OXOACYL-[ACYL-CARRIER-PROTEIN] SYNTHASE 3"/>
    <property type="match status" value="1"/>
</dbReference>
<comment type="caution">
    <text evidence="5">The sequence shown here is derived from an EMBL/GenBank/DDBJ whole genome shotgun (WGS) entry which is preliminary data.</text>
</comment>
<reference evidence="6" key="1">
    <citation type="submission" date="2017-09" db="EMBL/GenBank/DDBJ databases">
        <title>Depth-based differentiation of microbial function through sediment-hosted aquifers and enrichment of novel symbionts in the deep terrestrial subsurface.</title>
        <authorList>
            <person name="Probst A.J."/>
            <person name="Ladd B."/>
            <person name="Jarett J.K."/>
            <person name="Geller-Mcgrath D.E."/>
            <person name="Sieber C.M.K."/>
            <person name="Emerson J.B."/>
            <person name="Anantharaman K."/>
            <person name="Thomas B.C."/>
            <person name="Malmstrom R."/>
            <person name="Stieglmeier M."/>
            <person name="Klingl A."/>
            <person name="Woyke T."/>
            <person name="Ryan C.M."/>
            <person name="Banfield J.F."/>
        </authorList>
    </citation>
    <scope>NUCLEOTIDE SEQUENCE [LARGE SCALE GENOMIC DNA]</scope>
</reference>
<gene>
    <name evidence="5" type="ORF">COU22_02030</name>
</gene>
<dbReference type="AlphaFoldDB" id="A0A2M6WCG8"/>
<evidence type="ECO:0000259" key="3">
    <source>
        <dbReference type="Pfam" id="PF08541"/>
    </source>
</evidence>
<organism evidence="5 6">
    <name type="scientific">Candidatus Komeilibacteria bacterium CG10_big_fil_rev_8_21_14_0_10_41_13</name>
    <dbReference type="NCBI Taxonomy" id="1974476"/>
    <lineage>
        <taxon>Bacteria</taxon>
        <taxon>Candidatus Komeiliibacteriota</taxon>
    </lineage>
</organism>
<feature type="domain" description="Beta-ketoacyl-[acyl-carrier-protein] synthase III N-terminal" evidence="4">
    <location>
        <begin position="140"/>
        <end position="213"/>
    </location>
</feature>